<dbReference type="Proteomes" id="UP001143330">
    <property type="component" value="Unassembled WGS sequence"/>
</dbReference>
<keyword evidence="3" id="KW-1185">Reference proteome</keyword>
<evidence type="ECO:0000259" key="1">
    <source>
        <dbReference type="Pfam" id="PF07157"/>
    </source>
</evidence>
<organism evidence="2 3">
    <name type="scientific">Ancylobacter defluvii</name>
    <dbReference type="NCBI Taxonomy" id="1282440"/>
    <lineage>
        <taxon>Bacteria</taxon>
        <taxon>Pseudomonadati</taxon>
        <taxon>Pseudomonadota</taxon>
        <taxon>Alphaproteobacteria</taxon>
        <taxon>Hyphomicrobiales</taxon>
        <taxon>Xanthobacteraceae</taxon>
        <taxon>Ancylobacter</taxon>
    </lineage>
</organism>
<dbReference type="EMBL" id="BSFM01000017">
    <property type="protein sequence ID" value="GLK85682.1"/>
    <property type="molecule type" value="Genomic_DNA"/>
</dbReference>
<comment type="caution">
    <text evidence="2">The sequence shown here is derived from an EMBL/GenBank/DDBJ whole genome shotgun (WGS) entry which is preliminary data.</text>
</comment>
<name>A0A9W6JYV5_9HYPH</name>
<accession>A0A9W6JYV5</accession>
<gene>
    <name evidence="2" type="ORF">GCM10017653_37520</name>
</gene>
<dbReference type="Pfam" id="PF07157">
    <property type="entry name" value="DNA_circ_N"/>
    <property type="match status" value="1"/>
</dbReference>
<feature type="domain" description="DNA circulation N-terminal" evidence="1">
    <location>
        <begin position="15"/>
        <end position="100"/>
    </location>
</feature>
<dbReference type="AlphaFoldDB" id="A0A9W6JYV5"/>
<reference evidence="2" key="2">
    <citation type="submission" date="2023-01" db="EMBL/GenBank/DDBJ databases">
        <authorList>
            <person name="Sun Q."/>
            <person name="Evtushenko L."/>
        </authorList>
    </citation>
    <scope>NUCLEOTIDE SEQUENCE</scope>
    <source>
        <strain evidence="2">VKM B-2789</strain>
    </source>
</reference>
<sequence>MGLFDDAFDHLPGLLPAMFRGVPFFMPDSDHEAGRRLLLTYFPGIDAPGLDDFGRAPGVIHVTGVYVGEDYVVRALALQAAFEAPGIATLLHPWLGEMSVVAEQPAVIRFSDRALGLITFDATLTPVRTSLAPVVSTLAGLLGAVDGVITAAASFVSLALAGVSAVAVLSHAHDTATACAALVDDTVSAAPEVSGLSPTVASAIEAVADAVAADGGGAAPAQLAAAVVAIGAPIAAAGVTAAPSAISPAAGYVAPAKPISARRAVTLLRAVAGELADVETLNTPAASVALAMRVGLVAEAVRAAADIDYESRQDATTVRAALDDELAGLAGETATFAYDDPAAGAGLWRAVGDLRAALARDLNEIIGRLPSVITVRPPAGISAWLIAQHFAGDDPRAVVAMFEDIVTRNRLRHPGVITTETIEILL</sequence>
<reference evidence="2" key="1">
    <citation type="journal article" date="2014" name="Int. J. Syst. Evol. Microbiol.">
        <title>Complete genome sequence of Corynebacterium casei LMG S-19264T (=DSM 44701T), isolated from a smear-ripened cheese.</title>
        <authorList>
            <consortium name="US DOE Joint Genome Institute (JGI-PGF)"/>
            <person name="Walter F."/>
            <person name="Albersmeier A."/>
            <person name="Kalinowski J."/>
            <person name="Ruckert C."/>
        </authorList>
    </citation>
    <scope>NUCLEOTIDE SEQUENCE</scope>
    <source>
        <strain evidence="2">VKM B-2789</strain>
    </source>
</reference>
<evidence type="ECO:0000313" key="2">
    <source>
        <dbReference type="EMBL" id="GLK85682.1"/>
    </source>
</evidence>
<proteinExistence type="predicted"/>
<evidence type="ECO:0000313" key="3">
    <source>
        <dbReference type="Proteomes" id="UP001143330"/>
    </source>
</evidence>
<protein>
    <submittedName>
        <fullName evidence="2">Tail protein</fullName>
    </submittedName>
</protein>
<dbReference type="InterPro" id="IPR009826">
    <property type="entry name" value="DNA_circ_N"/>
</dbReference>
<dbReference type="RefSeq" id="WP_213359376.1">
    <property type="nucleotide sequence ID" value="NZ_BSFM01000017.1"/>
</dbReference>